<dbReference type="EMBL" id="SEZN01000014">
    <property type="protein sequence ID" value="RYU64601.1"/>
    <property type="molecule type" value="Genomic_DNA"/>
</dbReference>
<gene>
    <name evidence="4" type="ORF">ERW49_05070</name>
    <name evidence="6" type="ORF">ERW53_09335</name>
    <name evidence="5" type="ORF">ERW57_09815</name>
</gene>
<keyword evidence="2" id="KW-0677">Repeat</keyword>
<dbReference type="SUPFAM" id="SSF51161">
    <property type="entry name" value="Trimeric LpxA-like enzymes"/>
    <property type="match status" value="1"/>
</dbReference>
<keyword evidence="1 4" id="KW-0808">Transferase</keyword>
<evidence type="ECO:0000256" key="3">
    <source>
        <dbReference type="ARBA" id="ARBA00023315"/>
    </source>
</evidence>
<evidence type="ECO:0000313" key="4">
    <source>
        <dbReference type="EMBL" id="RYU47719.1"/>
    </source>
</evidence>
<dbReference type="PANTHER" id="PTHR23416">
    <property type="entry name" value="SIALIC ACID SYNTHASE-RELATED"/>
    <property type="match status" value="1"/>
</dbReference>
<evidence type="ECO:0000256" key="1">
    <source>
        <dbReference type="ARBA" id="ARBA00022679"/>
    </source>
</evidence>
<dbReference type="RefSeq" id="WP_130047008.1">
    <property type="nucleotide sequence ID" value="NZ_SEZJ01000003.1"/>
</dbReference>
<dbReference type="InterPro" id="IPR011004">
    <property type="entry name" value="Trimer_LpxA-like_sf"/>
</dbReference>
<dbReference type="Gene3D" id="2.160.10.10">
    <property type="entry name" value="Hexapeptide repeat proteins"/>
    <property type="match status" value="1"/>
</dbReference>
<dbReference type="EMBL" id="SEZK01000014">
    <property type="protein sequence ID" value="RYU51403.1"/>
    <property type="molecule type" value="Genomic_DNA"/>
</dbReference>
<keyword evidence="3 4" id="KW-0012">Acyltransferase</keyword>
<sequence length="255" mass="27556">MSTLSVYRLKKWLKNGESPLATTLFHIAKAIRHFELPTPQILNKLFYGLHKTIITQWQAFTHLVFYVPAFKGRLNSYGKRTLLYGGLPFFSGPLAMTIGNDCRISGQTTFSGRTNSANPTLTVGDNVDICWQTTIAVGNKVVIGDNVRIAGQGFLCGYPGHPIDPTERARGKADLDSQVGDIILEKDVWLGSRVSIIGNVTVGEGTIVASGSVVTKSLPPFVLAGGNPAKVIKPLDISSSKTTSSTSKEEVNYEA</sequence>
<dbReference type="GeneID" id="56274401"/>
<evidence type="ECO:0000313" key="6">
    <source>
        <dbReference type="EMBL" id="RYU64601.1"/>
    </source>
</evidence>
<evidence type="ECO:0000313" key="8">
    <source>
        <dbReference type="Proteomes" id="UP000294063"/>
    </source>
</evidence>
<dbReference type="InterPro" id="IPR051159">
    <property type="entry name" value="Hexapeptide_acetyltransf"/>
</dbReference>
<dbReference type="CDD" id="cd04647">
    <property type="entry name" value="LbH_MAT_like"/>
    <property type="match status" value="1"/>
</dbReference>
<evidence type="ECO:0000313" key="7">
    <source>
        <dbReference type="Proteomes" id="UP000293465"/>
    </source>
</evidence>
<dbReference type="InterPro" id="IPR001451">
    <property type="entry name" value="Hexapep"/>
</dbReference>
<dbReference type="OrthoDB" id="9815592at2"/>
<dbReference type="Proteomes" id="UP000294166">
    <property type="component" value="Unassembled WGS sequence"/>
</dbReference>
<dbReference type="PROSITE" id="PS00101">
    <property type="entry name" value="HEXAPEP_TRANSFERASES"/>
    <property type="match status" value="1"/>
</dbReference>
<comment type="caution">
    <text evidence="4">The sequence shown here is derived from an EMBL/GenBank/DDBJ whole genome shotgun (WGS) entry which is preliminary data.</text>
</comment>
<dbReference type="GO" id="GO:0016746">
    <property type="term" value="F:acyltransferase activity"/>
    <property type="evidence" value="ECO:0007669"/>
    <property type="project" value="UniProtKB-KW"/>
</dbReference>
<keyword evidence="9" id="KW-1185">Reference proteome</keyword>
<name>A0A4Q5KMQ7_9GAMM</name>
<dbReference type="AlphaFoldDB" id="A0A4Q5KMQ7"/>
<accession>A0A4Q5KMQ7</accession>
<dbReference type="Proteomes" id="UP000293465">
    <property type="component" value="Unassembled WGS sequence"/>
</dbReference>
<evidence type="ECO:0000313" key="9">
    <source>
        <dbReference type="Proteomes" id="UP000294166"/>
    </source>
</evidence>
<reference evidence="7 8" key="1">
    <citation type="submission" date="2019-02" db="EMBL/GenBank/DDBJ databases">
        <title>Genome sequences of Aliivibrio finisterrensis strains from farmed Atlantic salmon.</title>
        <authorList>
            <person name="Bowman J.P."/>
        </authorList>
    </citation>
    <scope>NUCLEOTIDE SEQUENCE [LARGE SCALE GENOMIC DNA]</scope>
    <source>
        <strain evidence="6 9">A21</strain>
        <strain evidence="4 7">A32</strain>
        <strain evidence="5 8">A46</strain>
    </source>
</reference>
<evidence type="ECO:0000313" key="5">
    <source>
        <dbReference type="EMBL" id="RYU51403.1"/>
    </source>
</evidence>
<dbReference type="InterPro" id="IPR018357">
    <property type="entry name" value="Hexapep_transf_CS"/>
</dbReference>
<protein>
    <submittedName>
        <fullName evidence="4">Acyltransferase</fullName>
    </submittedName>
</protein>
<organism evidence="4 7">
    <name type="scientific">Aliivibrio finisterrensis</name>
    <dbReference type="NCBI Taxonomy" id="511998"/>
    <lineage>
        <taxon>Bacteria</taxon>
        <taxon>Pseudomonadati</taxon>
        <taxon>Pseudomonadota</taxon>
        <taxon>Gammaproteobacteria</taxon>
        <taxon>Vibrionales</taxon>
        <taxon>Vibrionaceae</taxon>
        <taxon>Aliivibrio</taxon>
    </lineage>
</organism>
<dbReference type="EMBL" id="SEZJ01000003">
    <property type="protein sequence ID" value="RYU47719.1"/>
    <property type="molecule type" value="Genomic_DNA"/>
</dbReference>
<dbReference type="Proteomes" id="UP000294063">
    <property type="component" value="Unassembled WGS sequence"/>
</dbReference>
<evidence type="ECO:0000256" key="2">
    <source>
        <dbReference type="ARBA" id="ARBA00022737"/>
    </source>
</evidence>
<proteinExistence type="predicted"/>
<dbReference type="Pfam" id="PF00132">
    <property type="entry name" value="Hexapep"/>
    <property type="match status" value="1"/>
</dbReference>